<dbReference type="InParanoid" id="A0A165B3D4"/>
<dbReference type="AlphaFoldDB" id="A0A165B3D4"/>
<sequence>MSTHSIQASRAAAEHALATSASLQPTQFGPSSTQLTSSSLSTLTTPTQTPLLLSDVVRVPAPTPFSLIGVQLVDTIPHVIKFNLIVNIAGELTGVFLRFRRIGDSDRPEYHLHASNLGKGRCRCGDGGPRSRRCYDVGELGFRKPQDDSLGKPEEGVQTPVSAWLSAGLPDGDVTMQDVSGTVHEGEDVNEEEEEEDISEEAAVGKLSSMSLMAAVTASGVLKEETKLTFAAFAVGVLAKVVPDGLVISSLLPLFETMYQDPTWHVQHCVLFAPSDYPLEAPIK</sequence>
<accession>A0A165B3D4</accession>
<reference evidence="2 3" key="1">
    <citation type="journal article" date="2016" name="Mol. Biol. Evol.">
        <title>Comparative Genomics of Early-Diverging Mushroom-Forming Fungi Provides Insights into the Origins of Lignocellulose Decay Capabilities.</title>
        <authorList>
            <person name="Nagy L.G."/>
            <person name="Riley R."/>
            <person name="Tritt A."/>
            <person name="Adam C."/>
            <person name="Daum C."/>
            <person name="Floudas D."/>
            <person name="Sun H."/>
            <person name="Yadav J.S."/>
            <person name="Pangilinan J."/>
            <person name="Larsson K.H."/>
            <person name="Matsuura K."/>
            <person name="Barry K."/>
            <person name="Labutti K."/>
            <person name="Kuo R."/>
            <person name="Ohm R.A."/>
            <person name="Bhattacharya S.S."/>
            <person name="Shirouzu T."/>
            <person name="Yoshinaga Y."/>
            <person name="Martin F.M."/>
            <person name="Grigoriev I.V."/>
            <person name="Hibbett D.S."/>
        </authorList>
    </citation>
    <scope>NUCLEOTIDE SEQUENCE [LARGE SCALE GENOMIC DNA]</scope>
    <source>
        <strain evidence="2 3">93-53</strain>
    </source>
</reference>
<keyword evidence="3" id="KW-1185">Reference proteome</keyword>
<evidence type="ECO:0000313" key="3">
    <source>
        <dbReference type="Proteomes" id="UP000076871"/>
    </source>
</evidence>
<evidence type="ECO:0000313" key="2">
    <source>
        <dbReference type="EMBL" id="KZT00145.1"/>
    </source>
</evidence>
<dbReference type="OrthoDB" id="340346at2759"/>
<organism evidence="2 3">
    <name type="scientific">Laetiporus sulphureus 93-53</name>
    <dbReference type="NCBI Taxonomy" id="1314785"/>
    <lineage>
        <taxon>Eukaryota</taxon>
        <taxon>Fungi</taxon>
        <taxon>Dikarya</taxon>
        <taxon>Basidiomycota</taxon>
        <taxon>Agaricomycotina</taxon>
        <taxon>Agaricomycetes</taxon>
        <taxon>Polyporales</taxon>
        <taxon>Laetiporus</taxon>
    </lineage>
</organism>
<dbReference type="STRING" id="1314785.A0A165B3D4"/>
<dbReference type="Proteomes" id="UP000076871">
    <property type="component" value="Unassembled WGS sequence"/>
</dbReference>
<dbReference type="EMBL" id="KV427695">
    <property type="protein sequence ID" value="KZT00145.1"/>
    <property type="molecule type" value="Genomic_DNA"/>
</dbReference>
<proteinExistence type="predicted"/>
<feature type="region of interest" description="Disordered" evidence="1">
    <location>
        <begin position="23"/>
        <end position="42"/>
    </location>
</feature>
<name>A0A165B3D4_9APHY</name>
<feature type="compositionally biased region" description="Low complexity" evidence="1">
    <location>
        <begin position="30"/>
        <end position="42"/>
    </location>
</feature>
<protein>
    <submittedName>
        <fullName evidence="2">Uncharacterized protein</fullName>
    </submittedName>
</protein>
<dbReference type="RefSeq" id="XP_040757885.1">
    <property type="nucleotide sequence ID" value="XM_040913528.1"/>
</dbReference>
<evidence type="ECO:0000256" key="1">
    <source>
        <dbReference type="SAM" id="MobiDB-lite"/>
    </source>
</evidence>
<gene>
    <name evidence="2" type="ORF">LAESUDRAFT_764878</name>
</gene>
<dbReference type="GeneID" id="63830556"/>